<dbReference type="InterPro" id="IPR053145">
    <property type="entry name" value="AB_hydrolase_Est10"/>
</dbReference>
<dbReference type="InterPro" id="IPR022742">
    <property type="entry name" value="Hydrolase_4"/>
</dbReference>
<organism evidence="2 3">
    <name type="scientific">Pelosinus fermentans JBW45</name>
    <dbReference type="NCBI Taxonomy" id="1192197"/>
    <lineage>
        <taxon>Bacteria</taxon>
        <taxon>Bacillati</taxon>
        <taxon>Bacillota</taxon>
        <taxon>Negativicutes</taxon>
        <taxon>Selenomonadales</taxon>
        <taxon>Sporomusaceae</taxon>
        <taxon>Pelosinus</taxon>
    </lineage>
</organism>
<dbReference type="Proteomes" id="UP000005361">
    <property type="component" value="Chromosome"/>
</dbReference>
<dbReference type="GO" id="GO:0052689">
    <property type="term" value="F:carboxylic ester hydrolase activity"/>
    <property type="evidence" value="ECO:0007669"/>
    <property type="project" value="TreeGrafter"/>
</dbReference>
<protein>
    <recommendedName>
        <fullName evidence="1">Serine aminopeptidase S33 domain-containing protein</fullName>
    </recommendedName>
</protein>
<dbReference type="AlphaFoldDB" id="I9NRE5"/>
<dbReference type="EMBL" id="CP010978">
    <property type="protein sequence ID" value="AJQ26590.1"/>
    <property type="molecule type" value="Genomic_DNA"/>
</dbReference>
<evidence type="ECO:0000313" key="2">
    <source>
        <dbReference type="EMBL" id="AJQ26590.1"/>
    </source>
</evidence>
<name>I9NRE5_9FIRM</name>
<dbReference type="SUPFAM" id="SSF53474">
    <property type="entry name" value="alpha/beta-Hydrolases"/>
    <property type="match status" value="1"/>
</dbReference>
<gene>
    <name evidence="2" type="ORF">JBW_01238</name>
</gene>
<reference evidence="3" key="2">
    <citation type="submission" date="2015-02" db="EMBL/GenBank/DDBJ databases">
        <title>Complete Genome Sequence of Pelosinus fermentans JBW45.</title>
        <authorList>
            <person name="De Leon K.B."/>
            <person name="Utturkar S.M."/>
            <person name="Camilleri L.B."/>
            <person name="Arkin A.P."/>
            <person name="Fields M.W."/>
            <person name="Brown S.D."/>
            <person name="Wall J.D."/>
        </authorList>
    </citation>
    <scope>NUCLEOTIDE SEQUENCE [LARGE SCALE GENOMIC DNA]</scope>
    <source>
        <strain evidence="3">JBW45</strain>
    </source>
</reference>
<dbReference type="HOGENOM" id="CLU_048353_3_2_9"/>
<dbReference type="PANTHER" id="PTHR43265:SF1">
    <property type="entry name" value="ESTERASE ESTD"/>
    <property type="match status" value="1"/>
</dbReference>
<feature type="domain" description="Serine aminopeptidase S33" evidence="1">
    <location>
        <begin position="52"/>
        <end position="199"/>
    </location>
</feature>
<dbReference type="Gene3D" id="3.40.50.1820">
    <property type="entry name" value="alpha/beta hydrolase"/>
    <property type="match status" value="1"/>
</dbReference>
<accession>I9NRE5</accession>
<dbReference type="STRING" id="1192197.JBW_01238"/>
<dbReference type="OrthoDB" id="9780269at2"/>
<dbReference type="KEGG" id="pft:JBW_01238"/>
<evidence type="ECO:0000313" key="3">
    <source>
        <dbReference type="Proteomes" id="UP000005361"/>
    </source>
</evidence>
<dbReference type="RefSeq" id="WP_007957039.1">
    <property type="nucleotide sequence ID" value="NZ_CP010978.1"/>
</dbReference>
<evidence type="ECO:0000259" key="1">
    <source>
        <dbReference type="Pfam" id="PF12146"/>
    </source>
</evidence>
<dbReference type="InterPro" id="IPR029058">
    <property type="entry name" value="AB_hydrolase_fold"/>
</dbReference>
<sequence>MQVPVQIYAKGRNLAGVIHIPSVRAIGAPIIIMCYGLNGDRVEVHRMSVFAARRAAQLGITFIRFDYSGLGLSDDEFWHSSINTKVEDVLAVIDFVKGCFQTENPTLVLLGFSDGGRVACRIANICKEVSGLAMWNPMFSAMPPILPNSGFVPKFVREPQTREFVYPFFGLWMGSEYVRDINSSMNIEEFNTYDKDKLLIFGGDDLYSKETREQIIRDPSNLTTNVKIISIPGANHLFNRVEWTEQVISKTMEWVLEVGRLKKRMKEELN</sequence>
<dbReference type="PANTHER" id="PTHR43265">
    <property type="entry name" value="ESTERASE ESTD"/>
    <property type="match status" value="1"/>
</dbReference>
<proteinExistence type="predicted"/>
<reference evidence="2 3" key="1">
    <citation type="journal article" date="2015" name="Genome Announc.">
        <title>Complete Genome Sequence of Pelosinus fermentans JBW45, a Member of a Remarkably Competitive Group of Negativicutes in the Firmicutes Phylum.</title>
        <authorList>
            <person name="De Leon K.B."/>
            <person name="Utturkar S.M."/>
            <person name="Camilleri L.B."/>
            <person name="Elias D.A."/>
            <person name="Arkin A.P."/>
            <person name="Fields M.W."/>
            <person name="Brown S.D."/>
            <person name="Wall J.D."/>
        </authorList>
    </citation>
    <scope>NUCLEOTIDE SEQUENCE [LARGE SCALE GENOMIC DNA]</scope>
    <source>
        <strain evidence="2 3">JBW45</strain>
    </source>
</reference>
<dbReference type="Pfam" id="PF12146">
    <property type="entry name" value="Hydrolase_4"/>
    <property type="match status" value="1"/>
</dbReference>